<keyword evidence="3" id="KW-1185">Reference proteome</keyword>
<organism evidence="2 3">
    <name type="scientific">Agromyces marinus</name>
    <dbReference type="NCBI Taxonomy" id="1389020"/>
    <lineage>
        <taxon>Bacteria</taxon>
        <taxon>Bacillati</taxon>
        <taxon>Actinomycetota</taxon>
        <taxon>Actinomycetes</taxon>
        <taxon>Micrococcales</taxon>
        <taxon>Microbacteriaceae</taxon>
        <taxon>Agromyces</taxon>
    </lineage>
</organism>
<reference evidence="3" key="1">
    <citation type="journal article" date="2019" name="Int. J. Syst. Evol. Microbiol.">
        <title>The Global Catalogue of Microorganisms (GCM) 10K type strain sequencing project: providing services to taxonomists for standard genome sequencing and annotation.</title>
        <authorList>
            <consortium name="The Broad Institute Genomics Platform"/>
            <consortium name="The Broad Institute Genome Sequencing Center for Infectious Disease"/>
            <person name="Wu L."/>
            <person name="Ma J."/>
        </authorList>
    </citation>
    <scope>NUCLEOTIDE SEQUENCE [LARGE SCALE GENOMIC DNA]</scope>
    <source>
        <strain evidence="3">NBRC 109019</strain>
    </source>
</reference>
<sequence>MDCAYFDAGRCRSCTLMGRPYPAQLAEKQARAEDLLAPFDVAEWAPPVASGERDYRNKAKMVVGGTVDAPTIGILDADGHGVDLQACGICSPVTAPHSGRSPGSSRCRASRPTTCRAARAS</sequence>
<protein>
    <submittedName>
        <fullName evidence="2">Uncharacterized protein</fullName>
    </submittedName>
</protein>
<dbReference type="SUPFAM" id="SSF53335">
    <property type="entry name" value="S-adenosyl-L-methionine-dependent methyltransferases"/>
    <property type="match status" value="1"/>
</dbReference>
<evidence type="ECO:0000313" key="2">
    <source>
        <dbReference type="EMBL" id="BDZ54420.1"/>
    </source>
</evidence>
<evidence type="ECO:0000313" key="3">
    <source>
        <dbReference type="Proteomes" id="UP001321477"/>
    </source>
</evidence>
<name>A0ABM8H0Z0_9MICO</name>
<gene>
    <name evidence="2" type="ORF">GCM10025870_14930</name>
</gene>
<dbReference type="InterPro" id="IPR029063">
    <property type="entry name" value="SAM-dependent_MTases_sf"/>
</dbReference>
<dbReference type="EMBL" id="AP027734">
    <property type="protein sequence ID" value="BDZ54420.1"/>
    <property type="molecule type" value="Genomic_DNA"/>
</dbReference>
<accession>A0ABM8H0Z0</accession>
<proteinExistence type="predicted"/>
<evidence type="ECO:0000256" key="1">
    <source>
        <dbReference type="SAM" id="MobiDB-lite"/>
    </source>
</evidence>
<dbReference type="Proteomes" id="UP001321477">
    <property type="component" value="Chromosome"/>
</dbReference>
<feature type="region of interest" description="Disordered" evidence="1">
    <location>
        <begin position="95"/>
        <end position="121"/>
    </location>
</feature>